<accession>A0A2H1VTA7</accession>
<name>A0A2H1VTA7_SPOFR</name>
<gene>
    <name evidence="1" type="ORF">SFRICE_004912</name>
</gene>
<organism evidence="1">
    <name type="scientific">Spodoptera frugiperda</name>
    <name type="common">Fall armyworm</name>
    <dbReference type="NCBI Taxonomy" id="7108"/>
    <lineage>
        <taxon>Eukaryota</taxon>
        <taxon>Metazoa</taxon>
        <taxon>Ecdysozoa</taxon>
        <taxon>Arthropoda</taxon>
        <taxon>Hexapoda</taxon>
        <taxon>Insecta</taxon>
        <taxon>Pterygota</taxon>
        <taxon>Neoptera</taxon>
        <taxon>Endopterygota</taxon>
        <taxon>Lepidoptera</taxon>
        <taxon>Glossata</taxon>
        <taxon>Ditrysia</taxon>
        <taxon>Noctuoidea</taxon>
        <taxon>Noctuidae</taxon>
        <taxon>Amphipyrinae</taxon>
        <taxon>Spodoptera</taxon>
    </lineage>
</organism>
<sequence>MVKSGFKMYTGITCRYVNNPHANEKIEHLCRSVSDMDESIAIDACVQRNKRKHAAGGKNRHVKMDAAML</sequence>
<protein>
    <submittedName>
        <fullName evidence="1">SFRICE_004912</fullName>
    </submittedName>
</protein>
<dbReference type="EMBL" id="ODYU01004287">
    <property type="protein sequence ID" value="SOQ43996.1"/>
    <property type="molecule type" value="Genomic_DNA"/>
</dbReference>
<evidence type="ECO:0000313" key="1">
    <source>
        <dbReference type="EMBL" id="SOQ43996.1"/>
    </source>
</evidence>
<reference evidence="1" key="1">
    <citation type="submission" date="2016-07" db="EMBL/GenBank/DDBJ databases">
        <authorList>
            <person name="Bretaudeau A."/>
        </authorList>
    </citation>
    <scope>NUCLEOTIDE SEQUENCE</scope>
    <source>
        <strain evidence="1">Rice</strain>
        <tissue evidence="1">Whole body</tissue>
    </source>
</reference>
<dbReference type="AlphaFoldDB" id="A0A2H1VTA7"/>
<proteinExistence type="predicted"/>